<name>A0A2I0R034_9FLAO</name>
<dbReference type="SUPFAM" id="SSF48452">
    <property type="entry name" value="TPR-like"/>
    <property type="match status" value="1"/>
</dbReference>
<evidence type="ECO:0000313" key="1">
    <source>
        <dbReference type="EMBL" id="PKR79905.1"/>
    </source>
</evidence>
<dbReference type="AlphaFoldDB" id="A0A2I0R034"/>
<evidence type="ECO:0000313" key="2">
    <source>
        <dbReference type="Proteomes" id="UP000236654"/>
    </source>
</evidence>
<dbReference type="Gene3D" id="1.25.40.10">
    <property type="entry name" value="Tetratricopeptide repeat domain"/>
    <property type="match status" value="1"/>
</dbReference>
<proteinExistence type="predicted"/>
<dbReference type="OrthoDB" id="1465834at2"/>
<comment type="caution">
    <text evidence="1">The sequence shown here is derived from an EMBL/GenBank/DDBJ whole genome shotgun (WGS) entry which is preliminary data.</text>
</comment>
<sequence length="567" mass="62464">MKTKGIKSLAFIAAAGLMTTSCDLLKDVDYAVTPDPLEMHGDSVRVKIDVTIPEKGINKKAYAEVTPMLGSHALETVTIVGEKATANGTVIPYKPGGKVVYEDVIAYSPDMEVSELKVTGTIYKKGKEKGEVEEMKIADATIITPYMVEKDFRVIIAADQFQRVTQEKQIAEINYLKGSPVVRSSEKRDQDIKEMEAFLAAAQTNPKIELKGVNIEAFASIEGEEDRNNTLSSDRAASAKKATMEVAAKRNVANEKAQEDGSYSTVGKGEDYKGFKKALIASEMDKGDKDRILRILEMQQTPAAREQAIRDLSTYLYLDKNIFPAQRRAEIVVNYELTGYSDEELKSLSKSNIDTLTVEEILFTATLTDDLNEKLRLYKEAERLYPEDYRTTNNVGAVLYMQNKLDEAKTHFKKANGIQENPVSKNNLAAIAGVNGERQKAKDLLGEAEGAGDEVNYNKGILDIQDGNYDDAISNFGGEATFNKALAQLVNKDESAAKSTIDESESAETAKGYYLKAIVGARQDKLDEIVSNLKNAFAEDASLKAKAAKDREFIKYLDNASFTTVVK</sequence>
<dbReference type="EMBL" id="PJNI01000016">
    <property type="protein sequence ID" value="PKR79905.1"/>
    <property type="molecule type" value="Genomic_DNA"/>
</dbReference>
<reference evidence="1 2" key="1">
    <citation type="submission" date="2017-12" db="EMBL/GenBank/DDBJ databases">
        <title>The draft genome sequence of Brumimicrobium saltpan LHR20.</title>
        <authorList>
            <person name="Do Z.-J."/>
            <person name="Luo H.-R."/>
        </authorList>
    </citation>
    <scope>NUCLEOTIDE SEQUENCE [LARGE SCALE GENOMIC DNA]</scope>
    <source>
        <strain evidence="1 2">LHR20</strain>
    </source>
</reference>
<keyword evidence="2" id="KW-1185">Reference proteome</keyword>
<protein>
    <submittedName>
        <fullName evidence="1">Uncharacterized protein</fullName>
    </submittedName>
</protein>
<dbReference type="Proteomes" id="UP000236654">
    <property type="component" value="Unassembled WGS sequence"/>
</dbReference>
<gene>
    <name evidence="1" type="ORF">CW751_12535</name>
</gene>
<organism evidence="1 2">
    <name type="scientific">Brumimicrobium salinarum</name>
    <dbReference type="NCBI Taxonomy" id="2058658"/>
    <lineage>
        <taxon>Bacteria</taxon>
        <taxon>Pseudomonadati</taxon>
        <taxon>Bacteroidota</taxon>
        <taxon>Flavobacteriia</taxon>
        <taxon>Flavobacteriales</taxon>
        <taxon>Crocinitomicaceae</taxon>
        <taxon>Brumimicrobium</taxon>
    </lineage>
</organism>
<accession>A0A2I0R034</accession>
<dbReference type="PROSITE" id="PS51257">
    <property type="entry name" value="PROKAR_LIPOPROTEIN"/>
    <property type="match status" value="1"/>
</dbReference>
<dbReference type="RefSeq" id="WP_101335374.1">
    <property type="nucleotide sequence ID" value="NZ_PJNI01000016.1"/>
</dbReference>
<dbReference type="InterPro" id="IPR011990">
    <property type="entry name" value="TPR-like_helical_dom_sf"/>
</dbReference>